<dbReference type="Pfam" id="PF04240">
    <property type="entry name" value="Caroten_synth"/>
    <property type="match status" value="1"/>
</dbReference>
<dbReference type="PANTHER" id="PTHR39419:SF1">
    <property type="entry name" value="SLL0814 PROTEIN"/>
    <property type="match status" value="1"/>
</dbReference>
<feature type="transmembrane region" description="Helical" evidence="1">
    <location>
        <begin position="128"/>
        <end position="147"/>
    </location>
</feature>
<organism evidence="2 3">
    <name type="scientific">Gordonia insulae</name>
    <dbReference type="NCBI Taxonomy" id="2420509"/>
    <lineage>
        <taxon>Bacteria</taxon>
        <taxon>Bacillati</taxon>
        <taxon>Actinomycetota</taxon>
        <taxon>Actinomycetes</taxon>
        <taxon>Mycobacteriales</taxon>
        <taxon>Gordoniaceae</taxon>
        <taxon>Gordonia</taxon>
    </lineage>
</organism>
<feature type="transmembrane region" description="Helical" evidence="1">
    <location>
        <begin position="262"/>
        <end position="282"/>
    </location>
</feature>
<feature type="transmembrane region" description="Helical" evidence="1">
    <location>
        <begin position="62"/>
        <end position="82"/>
    </location>
</feature>
<name>A0A3G8JQ13_9ACTN</name>
<feature type="transmembrane region" description="Helical" evidence="1">
    <location>
        <begin position="159"/>
        <end position="176"/>
    </location>
</feature>
<dbReference type="PANTHER" id="PTHR39419">
    <property type="entry name" value="SLL0814 PROTEIN"/>
    <property type="match status" value="1"/>
</dbReference>
<feature type="transmembrane region" description="Helical" evidence="1">
    <location>
        <begin position="236"/>
        <end position="256"/>
    </location>
</feature>
<dbReference type="InterPro" id="IPR007354">
    <property type="entry name" value="CruF-like"/>
</dbReference>
<keyword evidence="1" id="KW-1133">Transmembrane helix</keyword>
<evidence type="ECO:0008006" key="4">
    <source>
        <dbReference type="Google" id="ProtNLM"/>
    </source>
</evidence>
<keyword evidence="1" id="KW-0472">Membrane</keyword>
<protein>
    <recommendedName>
        <fullName evidence="4">Carotenoid biosynthesis protein</fullName>
    </recommendedName>
</protein>
<feature type="transmembrane region" description="Helical" evidence="1">
    <location>
        <begin position="206"/>
        <end position="224"/>
    </location>
</feature>
<evidence type="ECO:0000313" key="2">
    <source>
        <dbReference type="EMBL" id="AZG46579.1"/>
    </source>
</evidence>
<keyword evidence="1" id="KW-0812">Transmembrane</keyword>
<dbReference type="AlphaFoldDB" id="A0A3G8JQ13"/>
<dbReference type="KEGG" id="gom:D7316_03180"/>
<dbReference type="EMBL" id="CP033972">
    <property type="protein sequence ID" value="AZG46579.1"/>
    <property type="molecule type" value="Genomic_DNA"/>
</dbReference>
<keyword evidence="3" id="KW-1185">Reference proteome</keyword>
<proteinExistence type="predicted"/>
<dbReference type="Proteomes" id="UP000271469">
    <property type="component" value="Chromosome"/>
</dbReference>
<sequence>MSASPGRTVLGRTVLGRTVLGNRRAMATGDGPRRWTRVVAWVLFGATVIVQIIFPYTDGGTLSLTVASVLLLTAAVIVDVGVTRGPGAAMILVVVAGGGGLLAETIGVHTGLPFGTYSYSGTLGPEVLGVPALVPCAWIMMAWPALAAARRLVGTRRRWATAAVAALALTSWDVFLDPQMVDQGHWEWRYPTPAIPGVEGIPVTNFVGWMLVSLVMMVLLDRFISRGPSTPPPADALPIAVYLWTYVSSVLAHAVFFGRPPVALVGGLIMGVVAVPLAINVIREVRDAR</sequence>
<evidence type="ECO:0000313" key="3">
    <source>
        <dbReference type="Proteomes" id="UP000271469"/>
    </source>
</evidence>
<feature type="transmembrane region" description="Helical" evidence="1">
    <location>
        <begin position="89"/>
        <end position="108"/>
    </location>
</feature>
<reference evidence="2 3" key="1">
    <citation type="submission" date="2018-11" db="EMBL/GenBank/DDBJ databases">
        <title>Gordonia insulae sp. nov., isolated from an island soil.</title>
        <authorList>
            <person name="Kim Y.S."/>
            <person name="Kim S.B."/>
        </authorList>
    </citation>
    <scope>NUCLEOTIDE SEQUENCE [LARGE SCALE GENOMIC DNA]</scope>
    <source>
        <strain evidence="2 3">MMS17-SY073</strain>
    </source>
</reference>
<evidence type="ECO:0000256" key="1">
    <source>
        <dbReference type="SAM" id="Phobius"/>
    </source>
</evidence>
<gene>
    <name evidence="2" type="ORF">D7316_03180</name>
</gene>
<accession>A0A3G8JQ13</accession>
<feature type="transmembrane region" description="Helical" evidence="1">
    <location>
        <begin position="38"/>
        <end position="56"/>
    </location>
</feature>